<dbReference type="InterPro" id="IPR049455">
    <property type="entry name" value="ASH2-like_PHD"/>
</dbReference>
<dbReference type="GO" id="GO:0000976">
    <property type="term" value="F:transcription cis-regulatory region binding"/>
    <property type="evidence" value="ECO:0007669"/>
    <property type="project" value="TreeGrafter"/>
</dbReference>
<dbReference type="InterPro" id="IPR043136">
    <property type="entry name" value="B30.2/SPRY_sf"/>
</dbReference>
<keyword evidence="5" id="KW-0539">Nucleus</keyword>
<evidence type="ECO:0000256" key="2">
    <source>
        <dbReference type="ARBA" id="ARBA00022723"/>
    </source>
</evidence>
<dbReference type="InterPro" id="IPR001870">
    <property type="entry name" value="B30.2/SPRY"/>
</dbReference>
<evidence type="ECO:0000259" key="8">
    <source>
        <dbReference type="PROSITE" id="PS50188"/>
    </source>
</evidence>
<dbReference type="GO" id="GO:0048188">
    <property type="term" value="C:Set1C/COMPASS complex"/>
    <property type="evidence" value="ECO:0007669"/>
    <property type="project" value="InterPro"/>
</dbReference>
<sequence>MKIVNLSQLLSCLGLTVQETTTLTATFTITKTLSSGFTTMTVAGCTPAGFPVLSCPSRPHTTSNTPTTTTTTTTTGITAVGTETARMVRRFKNVNQSVNSHHKPAQPSEPVELMDELSEDVLPPGSDIEGTPASEPPSKTLEMLEDSQVQGNDSKSALGIVGESKSQELASVLENAGKATEKEGNCYCYQLGKLVPFMMNYVFLCKNCSPTGLESFKKNQAQFTQMCITTIANLMQNSTKEGTSRQYFSRDREIVPYVDSHWEYLTTMPRRVTQSWHSTIHKTLMKEKGLIFVCQEPVPETMASDCMFGLLSLELVNIRPNYEAMVRAGHLKQTDPAGGNTAAIRGRGYKRRVPDQFGGNQRKTRNDIGTPKLPAHGYPLDHPFNKDGYRYILAEPDPHAPFRQEFDESSDWAGKPIPGWLYRKLNPSQVLLTLHDRAPQLKITEDRMAATGEKGYCTVRATHLVNRGTWYWECSIEEMPELAATRIGFAQAYGNLQAPLGYDKFGYSWRSRKGTVFHESLGKHFSQGYGEGDVLGILIELPEIPNGNYIPPTYKDKPLVKFKSHLYYEDRDEMQEELRKLKPLKGAKIDFYKNGIHQGTGFSDIYAGGYFPAISLFKNVTVSVNFGPNFKFAPKDVAFRGMHERAEESITEQAMADMLYLTENEGRLRLDL</sequence>
<evidence type="ECO:0000256" key="4">
    <source>
        <dbReference type="ARBA" id="ARBA00022833"/>
    </source>
</evidence>
<dbReference type="Pfam" id="PF00622">
    <property type="entry name" value="SPRY"/>
    <property type="match status" value="1"/>
</dbReference>
<evidence type="ECO:0000313" key="9">
    <source>
        <dbReference type="EMBL" id="SVE85402.1"/>
    </source>
</evidence>
<dbReference type="InterPro" id="IPR037353">
    <property type="entry name" value="ASH2"/>
</dbReference>
<evidence type="ECO:0000256" key="6">
    <source>
        <dbReference type="SAM" id="MobiDB-lite"/>
    </source>
</evidence>
<dbReference type="AlphaFoldDB" id="A0A4Y7MXN9"/>
<evidence type="ECO:0000256" key="7">
    <source>
        <dbReference type="SAM" id="SignalP"/>
    </source>
</evidence>
<dbReference type="SMART" id="SM00449">
    <property type="entry name" value="SPRY"/>
    <property type="match status" value="1"/>
</dbReference>
<dbReference type="CDD" id="cd12872">
    <property type="entry name" value="SPRY_Ash2"/>
    <property type="match status" value="1"/>
</dbReference>
<dbReference type="SUPFAM" id="SSF49899">
    <property type="entry name" value="Concanavalin A-like lectins/glucanases"/>
    <property type="match status" value="1"/>
</dbReference>
<protein>
    <submittedName>
        <fullName evidence="9">EOG090X03NS</fullName>
    </submittedName>
</protein>
<keyword evidence="4" id="KW-0862">Zinc</keyword>
<organism evidence="9">
    <name type="scientific">Daphnia pulicaria</name>
    <dbReference type="NCBI Taxonomy" id="35523"/>
    <lineage>
        <taxon>Eukaryota</taxon>
        <taxon>Metazoa</taxon>
        <taxon>Ecdysozoa</taxon>
        <taxon>Arthropoda</taxon>
        <taxon>Crustacea</taxon>
        <taxon>Branchiopoda</taxon>
        <taxon>Diplostraca</taxon>
        <taxon>Cladocera</taxon>
        <taxon>Anomopoda</taxon>
        <taxon>Daphniidae</taxon>
        <taxon>Daphnia</taxon>
    </lineage>
</organism>
<keyword evidence="7" id="KW-0732">Signal</keyword>
<feature type="signal peptide" evidence="7">
    <location>
        <begin position="1"/>
        <end position="18"/>
    </location>
</feature>
<dbReference type="InterPro" id="IPR003877">
    <property type="entry name" value="SPRY_dom"/>
</dbReference>
<dbReference type="PANTHER" id="PTHR10598">
    <property type="entry name" value="SET1/ASH2 HISTONE METHYLTRANSFERASE COMPLEX SUBUNIT ASH2"/>
    <property type="match status" value="1"/>
</dbReference>
<feature type="domain" description="B30.2/SPRY" evidence="8">
    <location>
        <begin position="410"/>
        <end position="631"/>
    </location>
</feature>
<dbReference type="PANTHER" id="PTHR10598:SF0">
    <property type="entry name" value="SET1_ASH2 HISTONE METHYLTRANSFERASE COMPLEX SUBUNIT ASH2"/>
    <property type="match status" value="1"/>
</dbReference>
<accession>A0A4Y7MXN9</accession>
<comment type="subcellular location">
    <subcellularLocation>
        <location evidence="1">Nucleus</location>
    </subcellularLocation>
</comment>
<reference evidence="9" key="1">
    <citation type="submission" date="2018-08" db="EMBL/GenBank/DDBJ databases">
        <authorList>
            <person name="Cornetti L."/>
        </authorList>
    </citation>
    <scope>NUCLEOTIDE SEQUENCE</scope>
    <source>
        <strain evidence="9">CZ-RIM1-1</strain>
    </source>
</reference>
<dbReference type="PROSITE" id="PS50188">
    <property type="entry name" value="B302_SPRY"/>
    <property type="match status" value="1"/>
</dbReference>
<gene>
    <name evidence="9" type="primary">EOG090X03NS</name>
</gene>
<evidence type="ECO:0000256" key="5">
    <source>
        <dbReference type="ARBA" id="ARBA00023242"/>
    </source>
</evidence>
<keyword evidence="2" id="KW-0479">Metal-binding</keyword>
<dbReference type="Gene3D" id="3.90.980.20">
    <property type="match status" value="1"/>
</dbReference>
<evidence type="ECO:0000256" key="3">
    <source>
        <dbReference type="ARBA" id="ARBA00022771"/>
    </source>
</evidence>
<feature type="region of interest" description="Disordered" evidence="6">
    <location>
        <begin position="351"/>
        <end position="379"/>
    </location>
</feature>
<feature type="chain" id="PRO_5021417848" evidence="7">
    <location>
        <begin position="19"/>
        <end position="672"/>
    </location>
</feature>
<dbReference type="Pfam" id="PF21257">
    <property type="entry name" value="PHD_ash2p_like"/>
    <property type="match status" value="1"/>
</dbReference>
<dbReference type="GO" id="GO:0008270">
    <property type="term" value="F:zinc ion binding"/>
    <property type="evidence" value="ECO:0007669"/>
    <property type="project" value="UniProtKB-KW"/>
</dbReference>
<keyword evidence="3" id="KW-0863">Zinc-finger</keyword>
<dbReference type="EMBL" id="LR015783">
    <property type="protein sequence ID" value="SVE85402.1"/>
    <property type="molecule type" value="mRNA"/>
</dbReference>
<name>A0A4Y7MXN9_9CRUS</name>
<feature type="region of interest" description="Disordered" evidence="6">
    <location>
        <begin position="120"/>
        <end position="139"/>
    </location>
</feature>
<dbReference type="Gene3D" id="2.60.120.920">
    <property type="match status" value="1"/>
</dbReference>
<evidence type="ECO:0000256" key="1">
    <source>
        <dbReference type="ARBA" id="ARBA00004123"/>
    </source>
</evidence>
<feature type="region of interest" description="Disordered" evidence="6">
    <location>
        <begin position="93"/>
        <end position="113"/>
    </location>
</feature>
<dbReference type="InterPro" id="IPR013320">
    <property type="entry name" value="ConA-like_dom_sf"/>
</dbReference>
<dbReference type="InterPro" id="IPR053835">
    <property type="entry name" value="ASH2L-like_WH"/>
</dbReference>
<proteinExistence type="evidence at transcript level"/>
<dbReference type="Pfam" id="PF21198">
    <property type="entry name" value="ASH2L-like_WH"/>
    <property type="match status" value="1"/>
</dbReference>